<comment type="subcellular location">
    <subcellularLocation>
        <location evidence="1">Virion</location>
    </subcellularLocation>
</comment>
<feature type="domain" description="Phage capsid-like C-terminal" evidence="2">
    <location>
        <begin position="114"/>
        <end position="389"/>
    </location>
</feature>
<evidence type="ECO:0000313" key="4">
    <source>
        <dbReference type="Proteomes" id="UP001595607"/>
    </source>
</evidence>
<dbReference type="InterPro" id="IPR054612">
    <property type="entry name" value="Phage_capsid-like_C"/>
</dbReference>
<dbReference type="Pfam" id="PF05065">
    <property type="entry name" value="Phage_capsid"/>
    <property type="match status" value="1"/>
</dbReference>
<dbReference type="InterPro" id="IPR024455">
    <property type="entry name" value="Phage_capsid"/>
</dbReference>
<accession>A0ABV7MDH9</accession>
<dbReference type="EMBL" id="JBHRVA010000003">
    <property type="protein sequence ID" value="MFC3303511.1"/>
    <property type="molecule type" value="Genomic_DNA"/>
</dbReference>
<dbReference type="Proteomes" id="UP001595607">
    <property type="component" value="Unassembled WGS sequence"/>
</dbReference>
<dbReference type="SUPFAM" id="SSF56563">
    <property type="entry name" value="Major capsid protein gp5"/>
    <property type="match status" value="1"/>
</dbReference>
<keyword evidence="4" id="KW-1185">Reference proteome</keyword>
<evidence type="ECO:0000313" key="3">
    <source>
        <dbReference type="EMBL" id="MFC3303511.1"/>
    </source>
</evidence>
<dbReference type="Gene3D" id="3.30.2320.10">
    <property type="entry name" value="hypothetical protein PF0899 domain"/>
    <property type="match status" value="1"/>
</dbReference>
<evidence type="ECO:0000259" key="2">
    <source>
        <dbReference type="Pfam" id="PF05065"/>
    </source>
</evidence>
<evidence type="ECO:0000256" key="1">
    <source>
        <dbReference type="ARBA" id="ARBA00004328"/>
    </source>
</evidence>
<reference evidence="4" key="1">
    <citation type="journal article" date="2019" name="Int. J. Syst. Evol. Microbiol.">
        <title>The Global Catalogue of Microorganisms (GCM) 10K type strain sequencing project: providing services to taxonomists for standard genome sequencing and annotation.</title>
        <authorList>
            <consortium name="The Broad Institute Genomics Platform"/>
            <consortium name="The Broad Institute Genome Sequencing Center for Infectious Disease"/>
            <person name="Wu L."/>
            <person name="Ma J."/>
        </authorList>
    </citation>
    <scope>NUCLEOTIDE SEQUENCE [LARGE SCALE GENOMIC DNA]</scope>
    <source>
        <strain evidence="4">KCTC 22245</strain>
    </source>
</reference>
<protein>
    <submittedName>
        <fullName evidence="3">Phage major capsid protein</fullName>
    </submittedName>
</protein>
<dbReference type="RefSeq" id="WP_189576154.1">
    <property type="nucleotide sequence ID" value="NZ_BMXU01000002.1"/>
</dbReference>
<comment type="caution">
    <text evidence="3">The sequence shown here is derived from an EMBL/GenBank/DDBJ whole genome shotgun (WGS) entry which is preliminary data.</text>
</comment>
<proteinExistence type="predicted"/>
<sequence length="392" mass="42116">MTLETKHASIEEKAAASDLLHTFEVFKSENDARLDAIEKRGAVDPLHEQKLQRLENALTEQKAALDRLAIGALRADQAGDEDPEQKQAFEQYMRAGILSAPEEKSLSGSSDADGGYTVPTTIEAAIDRALTEVSPFRGFCSVRSISSSTFRLAVNEASYASGWVGETDARPETTTPTIASIEFKTGEIYAMPAATPQLLEDSAVDIEAWIASEVRQTFAAAETQAFVNGDGVNKPLGFLQAPNAADATRTHGQIGTLSGTVDGDSLIEMVYALDAQYRDKGRFVFNRKTAESIRKLKDADGNYLWTPGMQAGQPATLLGYPVSEVEAMPNAGAGAHAVAFGDFEAGYLIVDRKGVQVLRDPFSAKPYVLFYTTKRVGGGVQDHAAIKLLATA</sequence>
<name>A0ABV7MDH9_9PROT</name>
<organism evidence="3 4">
    <name type="scientific">Parvularcula lutaonensis</name>
    <dbReference type="NCBI Taxonomy" id="491923"/>
    <lineage>
        <taxon>Bacteria</taxon>
        <taxon>Pseudomonadati</taxon>
        <taxon>Pseudomonadota</taxon>
        <taxon>Alphaproteobacteria</taxon>
        <taxon>Parvularculales</taxon>
        <taxon>Parvularculaceae</taxon>
        <taxon>Parvularcula</taxon>
    </lineage>
</organism>
<gene>
    <name evidence="3" type="ORF">ACFONP_12305</name>
</gene>
<dbReference type="NCBIfam" id="TIGR01554">
    <property type="entry name" value="major_cap_HK97"/>
    <property type="match status" value="1"/>
</dbReference>